<evidence type="ECO:0000259" key="1">
    <source>
        <dbReference type="Pfam" id="PF13191"/>
    </source>
</evidence>
<proteinExistence type="predicted"/>
<dbReference type="HOGENOM" id="CLU_058580_1_0_11"/>
<keyword evidence="3" id="KW-1185">Reference proteome</keyword>
<dbReference type="EMBL" id="CP006764">
    <property type="protein sequence ID" value="AIT61341.1"/>
    <property type="molecule type" value="Genomic_DNA"/>
</dbReference>
<accession>A0A097IGR9</accession>
<name>A0A097IGR9_9CORY</name>
<dbReference type="AlphaFoldDB" id="A0A097IGR9"/>
<dbReference type="Gene3D" id="3.40.50.300">
    <property type="entry name" value="P-loop containing nucleotide triphosphate hydrolases"/>
    <property type="match status" value="1"/>
</dbReference>
<protein>
    <recommendedName>
        <fullName evidence="1">Orc1-like AAA ATPase domain-containing protein</fullName>
    </recommendedName>
</protein>
<dbReference type="eggNOG" id="COG1672">
    <property type="taxonomic scope" value="Bacteria"/>
</dbReference>
<dbReference type="SUPFAM" id="SSF52540">
    <property type="entry name" value="P-loop containing nucleoside triphosphate hydrolases"/>
    <property type="match status" value="1"/>
</dbReference>
<dbReference type="Proteomes" id="UP000029914">
    <property type="component" value="Chromosome"/>
</dbReference>
<evidence type="ECO:0000313" key="2">
    <source>
        <dbReference type="EMBL" id="AIT61341.1"/>
    </source>
</evidence>
<feature type="domain" description="Orc1-like AAA ATPase" evidence="1">
    <location>
        <begin position="18"/>
        <end position="176"/>
    </location>
</feature>
<evidence type="ECO:0000313" key="3">
    <source>
        <dbReference type="Proteomes" id="UP000029914"/>
    </source>
</evidence>
<dbReference type="Pfam" id="PF13191">
    <property type="entry name" value="AAA_16"/>
    <property type="match status" value="1"/>
</dbReference>
<dbReference type="InterPro" id="IPR027417">
    <property type="entry name" value="P-loop_NTPase"/>
</dbReference>
<organism evidence="2 3">
    <name type="scientific">Corynebacterium doosanense CAU 212 = DSM 45436</name>
    <dbReference type="NCBI Taxonomy" id="558173"/>
    <lineage>
        <taxon>Bacteria</taxon>
        <taxon>Bacillati</taxon>
        <taxon>Actinomycetota</taxon>
        <taxon>Actinomycetes</taxon>
        <taxon>Mycobacteriales</taxon>
        <taxon>Corynebacteriaceae</taxon>
        <taxon>Corynebacterium</taxon>
    </lineage>
</organism>
<reference evidence="2 3" key="1">
    <citation type="submission" date="2013-09" db="EMBL/GenBank/DDBJ databases">
        <title>Complete genome sequence of Corynebacterium doosanense CAU 212(T) (=DSM 45436(T)), isolated from activated sludge.</title>
        <authorList>
            <person name="Schaffert L."/>
            <person name="Albersmeier A."/>
            <person name="Kalinowski J."/>
            <person name="Ruckert C."/>
        </authorList>
    </citation>
    <scope>NUCLEOTIDE SEQUENCE [LARGE SCALE GENOMIC DNA]</scope>
    <source>
        <strain evidence="2 3">CAU 212</strain>
    </source>
</reference>
<dbReference type="KEGG" id="cdo:CDOO_08760"/>
<dbReference type="InterPro" id="IPR041664">
    <property type="entry name" value="AAA_16"/>
</dbReference>
<sequence>MRGMNPFRPTFGASPHLWAGRQQILTDFATGLAGGPGDPHRSLVIGGARGIGKTVLLTELEDIAISNGWVVLRATGREDTVDTLVNSTIPAKLNELDPPAKRTVTGVSIAGVGRIDSDVADHTEPVPTLGLRLRELLALLETGVMITVDEVQDADPESLSRLAVTYQDLIRDEANVSLVMAGLTHGIGKLLDLPGTTFLRRARRYELGPLQDEDVARILTGTSDKPFDDVAPAVEIAQGYPYLVQLLGYLAYARSGERIGAADIAAVRDECVETMGAQVHHPSLKDVPAAQLAYLHAMADGLTSTSDIAERLGKTPNATTDTRSKLLDRGLIDVAGWGHVQLALPYLAEFLRGGGRINRIS</sequence>
<dbReference type="STRING" id="558173.CDOO_08760"/>
<gene>
    <name evidence="2" type="ORF">CDOO_08760</name>
</gene>